<evidence type="ECO:0008006" key="3">
    <source>
        <dbReference type="Google" id="ProtNLM"/>
    </source>
</evidence>
<accession>A0A0E3S3G2</accession>
<gene>
    <name evidence="1" type="ORF">MSLAZ_2223</name>
</gene>
<proteinExistence type="predicted"/>
<dbReference type="PATRIC" id="fig|1434111.4.peg.2961"/>
<keyword evidence="2" id="KW-1185">Reference proteome</keyword>
<dbReference type="Proteomes" id="UP000033072">
    <property type="component" value="Chromosome"/>
</dbReference>
<dbReference type="EMBL" id="CP009515">
    <property type="protein sequence ID" value="AKB75484.1"/>
    <property type="molecule type" value="Genomic_DNA"/>
</dbReference>
<dbReference type="InterPro" id="IPR020075">
    <property type="entry name" value="Uncharacterised_AF2234"/>
</dbReference>
<dbReference type="HOGENOM" id="CLU_2327308_0_0_2"/>
<evidence type="ECO:0000313" key="1">
    <source>
        <dbReference type="EMBL" id="AKB75484.1"/>
    </source>
</evidence>
<sequence length="93" mass="10395">MGSVEKSKENLSKCICMKCPSYSFACKMKAMPKNVMSMMKGDISKVEHMEGLFCSFGISKCITEEKGCICGDCKVYKENNLTNSYYCLVENGK</sequence>
<dbReference type="Pfam" id="PF10967">
    <property type="entry name" value="DUF2769"/>
    <property type="match status" value="1"/>
</dbReference>
<dbReference type="GeneID" id="24807039"/>
<dbReference type="OrthoDB" id="71341at2157"/>
<protein>
    <recommendedName>
        <fullName evidence="3">DUF2769 domain-containing protein</fullName>
    </recommendedName>
</protein>
<reference evidence="1 2" key="1">
    <citation type="submission" date="2014-07" db="EMBL/GenBank/DDBJ databases">
        <title>Methanogenic archaea and the global carbon cycle.</title>
        <authorList>
            <person name="Henriksen J.R."/>
            <person name="Luke J."/>
            <person name="Reinhart S."/>
            <person name="Benedict M.N."/>
            <person name="Youngblut N.D."/>
            <person name="Metcalf M.E."/>
            <person name="Whitaker R.J."/>
            <person name="Metcalf W.W."/>
        </authorList>
    </citation>
    <scope>NUCLEOTIDE SEQUENCE [LARGE SCALE GENOMIC DNA]</scope>
    <source>
        <strain evidence="1 2">Z-7289</strain>
    </source>
</reference>
<dbReference type="RefSeq" id="WP_048127032.1">
    <property type="nucleotide sequence ID" value="NZ_CP009515.1"/>
</dbReference>
<dbReference type="KEGG" id="mls:MSLAZ_2223"/>
<evidence type="ECO:0000313" key="2">
    <source>
        <dbReference type="Proteomes" id="UP000033072"/>
    </source>
</evidence>
<name>A0A0E3S3G2_9EURY</name>
<dbReference type="AlphaFoldDB" id="A0A0E3S3G2"/>
<organism evidence="1 2">
    <name type="scientific">Methanosarcina lacustris Z-7289</name>
    <dbReference type="NCBI Taxonomy" id="1434111"/>
    <lineage>
        <taxon>Archaea</taxon>
        <taxon>Methanobacteriati</taxon>
        <taxon>Methanobacteriota</taxon>
        <taxon>Stenosarchaea group</taxon>
        <taxon>Methanomicrobia</taxon>
        <taxon>Methanosarcinales</taxon>
        <taxon>Methanosarcinaceae</taxon>
        <taxon>Methanosarcina</taxon>
    </lineage>
</organism>